<dbReference type="EMBL" id="JADOUF010000001">
    <property type="protein sequence ID" value="MBG6134587.1"/>
    <property type="molecule type" value="Genomic_DNA"/>
</dbReference>
<gene>
    <name evidence="2" type="ORF">IW245_000781</name>
</gene>
<dbReference type="GO" id="GO:0003677">
    <property type="term" value="F:DNA binding"/>
    <property type="evidence" value="ECO:0007669"/>
    <property type="project" value="InterPro"/>
</dbReference>
<accession>A0A8J7GDP4</accession>
<reference evidence="2" key="1">
    <citation type="submission" date="2020-11" db="EMBL/GenBank/DDBJ databases">
        <title>Sequencing the genomes of 1000 actinobacteria strains.</title>
        <authorList>
            <person name="Klenk H.-P."/>
        </authorList>
    </citation>
    <scope>NUCLEOTIDE SEQUENCE</scope>
    <source>
        <strain evidence="2">DSM 45356</strain>
    </source>
</reference>
<evidence type="ECO:0000313" key="2">
    <source>
        <dbReference type="EMBL" id="MBG6134587.1"/>
    </source>
</evidence>
<dbReference type="InterPro" id="IPR001387">
    <property type="entry name" value="Cro/C1-type_HTH"/>
</dbReference>
<dbReference type="CDD" id="cd00093">
    <property type="entry name" value="HTH_XRE"/>
    <property type="match status" value="1"/>
</dbReference>
<dbReference type="Pfam" id="PF19054">
    <property type="entry name" value="DUF5753"/>
    <property type="match status" value="1"/>
</dbReference>
<name>A0A8J7GDP4_9ACTN</name>
<dbReference type="InterPro" id="IPR010982">
    <property type="entry name" value="Lambda_DNA-bd_dom_sf"/>
</dbReference>
<evidence type="ECO:0000313" key="3">
    <source>
        <dbReference type="Proteomes" id="UP000622552"/>
    </source>
</evidence>
<dbReference type="RefSeq" id="WP_197001804.1">
    <property type="nucleotide sequence ID" value="NZ_BONS01000023.1"/>
</dbReference>
<organism evidence="2 3">
    <name type="scientific">Longispora fulva</name>
    <dbReference type="NCBI Taxonomy" id="619741"/>
    <lineage>
        <taxon>Bacteria</taxon>
        <taxon>Bacillati</taxon>
        <taxon>Actinomycetota</taxon>
        <taxon>Actinomycetes</taxon>
        <taxon>Micromonosporales</taxon>
        <taxon>Micromonosporaceae</taxon>
        <taxon>Longispora</taxon>
    </lineage>
</organism>
<protein>
    <submittedName>
        <fullName evidence="2">Transcriptional regulator with XRE-family HTH domain</fullName>
    </submittedName>
</protein>
<dbReference type="InterPro" id="IPR043917">
    <property type="entry name" value="DUF5753"/>
</dbReference>
<comment type="caution">
    <text evidence="2">The sequence shown here is derived from an EMBL/GenBank/DDBJ whole genome shotgun (WGS) entry which is preliminary data.</text>
</comment>
<dbReference type="SMART" id="SM00530">
    <property type="entry name" value="HTH_XRE"/>
    <property type="match status" value="1"/>
</dbReference>
<dbReference type="Gene3D" id="1.10.260.40">
    <property type="entry name" value="lambda repressor-like DNA-binding domains"/>
    <property type="match status" value="1"/>
</dbReference>
<dbReference type="PROSITE" id="PS50943">
    <property type="entry name" value="HTH_CROC1"/>
    <property type="match status" value="1"/>
</dbReference>
<dbReference type="Proteomes" id="UP000622552">
    <property type="component" value="Unassembled WGS sequence"/>
</dbReference>
<sequence>MANPQSPSVYRRILASELRRLRSGSGLTQAQAEEAAGIGETSLSRYENGTNSMSIPVAEKLLTLYGEKQPRLGQLLELVKASRRRGGGQGLRGIIPTWFEDLVALERDASTVQQFALRVVPGYLQTERYARAVLSGGLIREDVERHVQARMARTLLLDGDEPFEYWVVLCESALRVLVGGRDVMREQLEHVAEMARRPNVTIQVLPDSHGAHASMNTEFQVLSFAIAPEFAVVYMDYPTGSLYLDVPTEVEPYHRAYTHLIKAALSDVQSLDMIKARAEELT</sequence>
<feature type="domain" description="HTH cro/C1-type" evidence="1">
    <location>
        <begin position="18"/>
        <end position="72"/>
    </location>
</feature>
<proteinExistence type="predicted"/>
<keyword evidence="3" id="KW-1185">Reference proteome</keyword>
<dbReference type="SUPFAM" id="SSF47413">
    <property type="entry name" value="lambda repressor-like DNA-binding domains"/>
    <property type="match status" value="1"/>
</dbReference>
<dbReference type="AlphaFoldDB" id="A0A8J7GDP4"/>
<dbReference type="Pfam" id="PF13560">
    <property type="entry name" value="HTH_31"/>
    <property type="match status" value="1"/>
</dbReference>
<evidence type="ECO:0000259" key="1">
    <source>
        <dbReference type="PROSITE" id="PS50943"/>
    </source>
</evidence>